<evidence type="ECO:0000313" key="1">
    <source>
        <dbReference type="EMBL" id="CAB4936940.1"/>
    </source>
</evidence>
<proteinExistence type="predicted"/>
<organism evidence="1">
    <name type="scientific">freshwater metagenome</name>
    <dbReference type="NCBI Taxonomy" id="449393"/>
    <lineage>
        <taxon>unclassified sequences</taxon>
        <taxon>metagenomes</taxon>
        <taxon>ecological metagenomes</taxon>
    </lineage>
</organism>
<dbReference type="EMBL" id="CAFBNG010000051">
    <property type="protein sequence ID" value="CAB4936940.1"/>
    <property type="molecule type" value="Genomic_DNA"/>
</dbReference>
<dbReference type="PANTHER" id="PTHR37507">
    <property type="entry name" value="SPORULATION PROTEIN YDCC"/>
    <property type="match status" value="1"/>
</dbReference>
<name>A0A6J7J1R4_9ZZZZ</name>
<dbReference type="Gene3D" id="2.50.20.10">
    <property type="entry name" value="Lipoprotein localisation LolA/LolB/LppX"/>
    <property type="match status" value="1"/>
</dbReference>
<reference evidence="1" key="1">
    <citation type="submission" date="2020-05" db="EMBL/GenBank/DDBJ databases">
        <authorList>
            <person name="Chiriac C."/>
            <person name="Salcher M."/>
            <person name="Ghai R."/>
            <person name="Kavagutti S V."/>
        </authorList>
    </citation>
    <scope>NUCLEOTIDE SEQUENCE</scope>
</reference>
<gene>
    <name evidence="1" type="ORF">UFOPK3774_00397</name>
</gene>
<dbReference type="AlphaFoldDB" id="A0A6J7J1R4"/>
<protein>
    <submittedName>
        <fullName evidence="1">Unannotated protein</fullName>
    </submittedName>
</protein>
<dbReference type="InterPro" id="IPR017868">
    <property type="entry name" value="Filamin/ABP280_repeat-like"/>
</dbReference>
<dbReference type="InterPro" id="IPR052944">
    <property type="entry name" value="Sporulation_related"/>
</dbReference>
<dbReference type="SUPFAM" id="SSF89392">
    <property type="entry name" value="Prokaryotic lipoproteins and lipoprotein localization factors"/>
    <property type="match status" value="1"/>
</dbReference>
<accession>A0A6J7J1R4</accession>
<dbReference type="PANTHER" id="PTHR37507:SF2">
    <property type="entry name" value="SPORULATION PROTEIN YDCC"/>
    <property type="match status" value="1"/>
</dbReference>
<sequence>MKRTLVRWIPAILAPVLVAGTAIGFSMSANAAVDLPDKSASQILQLINTNPDISFYGKVTKKAQLGLPPMNILPKISQSMIDQAAKNTPKELQEFLPQASAQGDLALLLEFAAGTHEANVYVDGTNKSRVQVLDMLSERDFIHNGADAWFYDAGKQSVKHSVVSDADQAKAKGQALDLFNSNSSKLAFDATSPAAVADYFLAQAGNSTTFTVGKDARIAGRGVYQLTMAPRTSGSLVESITLSVDAATGLPLSVVVRAVGQAKPAFDVAFDSITFAKPDAANFNFVIPTGAKVEEVLVPTQAELAKRMTKSPTAADEAQAKVEMQKLQAQGWSAVVEIPAAQMPAELAALKANKLFTELTTSVAGGRVFTTSLLNVFMADDGRIFAGSVTIPKLLEAAAK</sequence>
<dbReference type="InterPro" id="IPR029046">
    <property type="entry name" value="LolA/LolB/LppX"/>
</dbReference>
<dbReference type="PROSITE" id="PS50194">
    <property type="entry name" value="FILAMIN_REPEAT"/>
    <property type="match status" value="1"/>
</dbReference>